<dbReference type="GO" id="GO:0003676">
    <property type="term" value="F:nucleic acid binding"/>
    <property type="evidence" value="ECO:0007669"/>
    <property type="project" value="InterPro"/>
</dbReference>
<dbReference type="EC" id="2.1.1.297" evidence="1"/>
<feature type="domain" description="Methyltransferase small" evidence="6">
    <location>
        <begin position="102"/>
        <end position="193"/>
    </location>
</feature>
<evidence type="ECO:0000256" key="3">
    <source>
        <dbReference type="ARBA" id="ARBA00022679"/>
    </source>
</evidence>
<evidence type="ECO:0000313" key="8">
    <source>
        <dbReference type="Proteomes" id="UP000278804"/>
    </source>
</evidence>
<keyword evidence="2 7" id="KW-0489">Methyltransferase</keyword>
<organism evidence="7 8">
    <name type="scientific">Erysipelothrix piscisicarius</name>
    <dbReference type="NCBI Taxonomy" id="2485784"/>
    <lineage>
        <taxon>Bacteria</taxon>
        <taxon>Bacillati</taxon>
        <taxon>Bacillota</taxon>
        <taxon>Erysipelotrichia</taxon>
        <taxon>Erysipelotrichales</taxon>
        <taxon>Erysipelotrichaceae</taxon>
        <taxon>Erysipelothrix</taxon>
    </lineage>
</organism>
<evidence type="ECO:0000259" key="6">
    <source>
        <dbReference type="Pfam" id="PF05175"/>
    </source>
</evidence>
<dbReference type="InterPro" id="IPR002052">
    <property type="entry name" value="DNA_methylase_N6_adenine_CS"/>
</dbReference>
<evidence type="ECO:0000256" key="1">
    <source>
        <dbReference type="ARBA" id="ARBA00012771"/>
    </source>
</evidence>
<name>A0A3S8RLC7_9FIRM</name>
<evidence type="ECO:0000256" key="2">
    <source>
        <dbReference type="ARBA" id="ARBA00022603"/>
    </source>
</evidence>
<dbReference type="Proteomes" id="UP000278804">
    <property type="component" value="Chromosome"/>
</dbReference>
<dbReference type="NCBIfam" id="TIGR00536">
    <property type="entry name" value="hemK_fam"/>
    <property type="match status" value="1"/>
</dbReference>
<dbReference type="Gene3D" id="1.10.8.10">
    <property type="entry name" value="DNA helicase RuvA subunit, C-terminal domain"/>
    <property type="match status" value="1"/>
</dbReference>
<dbReference type="PANTHER" id="PTHR18895:SF74">
    <property type="entry name" value="MTRF1L RELEASE FACTOR GLUTAMINE METHYLTRANSFERASE"/>
    <property type="match status" value="1"/>
</dbReference>
<dbReference type="RefSeq" id="WP_125163965.1">
    <property type="nucleotide sequence ID" value="NZ_CP034234.1"/>
</dbReference>
<evidence type="ECO:0000313" key="7">
    <source>
        <dbReference type="EMBL" id="AZK43748.1"/>
    </source>
</evidence>
<dbReference type="KEGG" id="eri:EEI45_02130"/>
<keyword evidence="8" id="KW-1185">Reference proteome</keyword>
<dbReference type="InterPro" id="IPR019874">
    <property type="entry name" value="RF_methyltr_PrmC"/>
</dbReference>
<dbReference type="InterPro" id="IPR029063">
    <property type="entry name" value="SAM-dependent_MTases_sf"/>
</dbReference>
<dbReference type="GO" id="GO:0102559">
    <property type="term" value="F:peptide chain release factor N(5)-glutamine methyltransferase activity"/>
    <property type="evidence" value="ECO:0007669"/>
    <property type="project" value="UniProtKB-EC"/>
</dbReference>
<proteinExistence type="predicted"/>
<keyword evidence="3 7" id="KW-0808">Transferase</keyword>
<sequence length="283" mass="31930">MTYKDLVNEGTAILDKANIYTGFARVLMLELLRDQDLDMFAIYNETVDAVFSDEYRNKINQLTTDEPLGYVLGYEWFYGYKMFVNEGVLIPRSETEELVGHLLSDIDAHFDTPVIADVACGSGAIGIALAKELNLKVYASDISEEALEVARHNADYNQADMEFMQGDMLEPLIEKNIKLDVLACNPPYIKNTEHIQTSVLNNEPHVALFGGEDGLFFYRKVFEKAHLVLNDKAVMAFEIGFDIGEAVVSLAQEFFSDAKIVLRQDINGLDRMVFVYKGINHED</sequence>
<evidence type="ECO:0000256" key="5">
    <source>
        <dbReference type="ARBA" id="ARBA00048391"/>
    </source>
</evidence>
<dbReference type="Pfam" id="PF05175">
    <property type="entry name" value="MTS"/>
    <property type="match status" value="1"/>
</dbReference>
<keyword evidence="4" id="KW-0949">S-adenosyl-L-methionine</keyword>
<dbReference type="InterPro" id="IPR004556">
    <property type="entry name" value="HemK-like"/>
</dbReference>
<gene>
    <name evidence="7" type="primary">prmC</name>
    <name evidence="7" type="ORF">EEI45_02130</name>
</gene>
<protein>
    <recommendedName>
        <fullName evidence="1">peptide chain release factor N(5)-glutamine methyltransferase</fullName>
        <ecNumber evidence="1">2.1.1.297</ecNumber>
    </recommendedName>
</protein>
<dbReference type="NCBIfam" id="TIGR03534">
    <property type="entry name" value="RF_mod_PrmC"/>
    <property type="match status" value="1"/>
</dbReference>
<dbReference type="PANTHER" id="PTHR18895">
    <property type="entry name" value="HEMK METHYLTRANSFERASE"/>
    <property type="match status" value="1"/>
</dbReference>
<accession>A0A3S8RLC7</accession>
<dbReference type="AlphaFoldDB" id="A0A3S8RLC7"/>
<reference evidence="7 8" key="1">
    <citation type="journal article" date="2020" name="Int. J. Syst. Evol. Microbiol.">
        <title>Description of Erysipelothrix piscisicarius sp. nov., an emergent fish pathogen, and assessment of virulence using a tiger barb (Puntigrus tetrazona) infection model.</title>
        <authorList>
            <person name="Pomaranski E.K."/>
            <person name="Griffin M.J."/>
            <person name="Camus A.C."/>
            <person name="Armwood A.R."/>
            <person name="Shelley J."/>
            <person name="Waldbieser G.C."/>
            <person name="LaFrentz B.R."/>
            <person name="Garcia J.C."/>
            <person name="Yanong R."/>
            <person name="Soto E."/>
        </authorList>
    </citation>
    <scope>NUCLEOTIDE SEQUENCE [LARGE SCALE GENOMIC DNA]</scope>
    <source>
        <strain evidence="7 8">15TAL0474</strain>
    </source>
</reference>
<dbReference type="PROSITE" id="PS00092">
    <property type="entry name" value="N6_MTASE"/>
    <property type="match status" value="1"/>
</dbReference>
<comment type="catalytic activity">
    <reaction evidence="5">
        <text>L-glutaminyl-[peptide chain release factor] + S-adenosyl-L-methionine = N(5)-methyl-L-glutaminyl-[peptide chain release factor] + S-adenosyl-L-homocysteine + H(+)</text>
        <dbReference type="Rhea" id="RHEA:42896"/>
        <dbReference type="Rhea" id="RHEA-COMP:10271"/>
        <dbReference type="Rhea" id="RHEA-COMP:10272"/>
        <dbReference type="ChEBI" id="CHEBI:15378"/>
        <dbReference type="ChEBI" id="CHEBI:30011"/>
        <dbReference type="ChEBI" id="CHEBI:57856"/>
        <dbReference type="ChEBI" id="CHEBI:59789"/>
        <dbReference type="ChEBI" id="CHEBI:61891"/>
        <dbReference type="EC" id="2.1.1.297"/>
    </reaction>
</comment>
<evidence type="ECO:0000256" key="4">
    <source>
        <dbReference type="ARBA" id="ARBA00022691"/>
    </source>
</evidence>
<dbReference type="InterPro" id="IPR050320">
    <property type="entry name" value="N5-glutamine_MTase"/>
</dbReference>
<dbReference type="SUPFAM" id="SSF53335">
    <property type="entry name" value="S-adenosyl-L-methionine-dependent methyltransferases"/>
    <property type="match status" value="1"/>
</dbReference>
<dbReference type="Gene3D" id="3.40.50.150">
    <property type="entry name" value="Vaccinia Virus protein VP39"/>
    <property type="match status" value="1"/>
</dbReference>
<dbReference type="InterPro" id="IPR007848">
    <property type="entry name" value="Small_mtfrase_dom"/>
</dbReference>
<dbReference type="GO" id="GO:0032259">
    <property type="term" value="P:methylation"/>
    <property type="evidence" value="ECO:0007669"/>
    <property type="project" value="UniProtKB-KW"/>
</dbReference>
<dbReference type="EMBL" id="CP034234">
    <property type="protein sequence ID" value="AZK43748.1"/>
    <property type="molecule type" value="Genomic_DNA"/>
</dbReference>
<dbReference type="CDD" id="cd02440">
    <property type="entry name" value="AdoMet_MTases"/>
    <property type="match status" value="1"/>
</dbReference>